<sequence>MSRVEVKDSIIENLEKVDEAMLLAVQRMLDTYLAAQAKDKDSYPEDYDPEGNRLDRDEIIQEIELINDRIDAGEEPEIPLEVVQNNLEKVLAD</sequence>
<dbReference type="Proteomes" id="UP000650081">
    <property type="component" value="Unassembled WGS sequence"/>
</dbReference>
<accession>A0A923PKB8</accession>
<name>A0A923PKB8_9BACT</name>
<comment type="caution">
    <text evidence="1">The sequence shown here is derived from an EMBL/GenBank/DDBJ whole genome shotgun (WGS) entry which is preliminary data.</text>
</comment>
<organism evidence="1 2">
    <name type="scientific">Neolewinella lacunae</name>
    <dbReference type="NCBI Taxonomy" id="1517758"/>
    <lineage>
        <taxon>Bacteria</taxon>
        <taxon>Pseudomonadati</taxon>
        <taxon>Bacteroidota</taxon>
        <taxon>Saprospiria</taxon>
        <taxon>Saprospirales</taxon>
        <taxon>Lewinellaceae</taxon>
        <taxon>Neolewinella</taxon>
    </lineage>
</organism>
<proteinExistence type="predicted"/>
<evidence type="ECO:0000313" key="1">
    <source>
        <dbReference type="EMBL" id="MBC6995640.1"/>
    </source>
</evidence>
<protein>
    <submittedName>
        <fullName evidence="1">Uncharacterized protein</fullName>
    </submittedName>
</protein>
<dbReference type="AlphaFoldDB" id="A0A923PKB8"/>
<dbReference type="RefSeq" id="WP_187467669.1">
    <property type="nucleotide sequence ID" value="NZ_JACSIT010000141.1"/>
</dbReference>
<gene>
    <name evidence="1" type="ORF">H9S92_15845</name>
</gene>
<evidence type="ECO:0000313" key="2">
    <source>
        <dbReference type="Proteomes" id="UP000650081"/>
    </source>
</evidence>
<reference evidence="1" key="1">
    <citation type="submission" date="2020-08" db="EMBL/GenBank/DDBJ databases">
        <title>Lewinella bacteria from marine environments.</title>
        <authorList>
            <person name="Zhong Y."/>
        </authorList>
    </citation>
    <scope>NUCLEOTIDE SEQUENCE</scope>
    <source>
        <strain evidence="1">KCTC 42187</strain>
    </source>
</reference>
<keyword evidence="2" id="KW-1185">Reference proteome</keyword>
<dbReference type="EMBL" id="JACSIT010000141">
    <property type="protein sequence ID" value="MBC6995640.1"/>
    <property type="molecule type" value="Genomic_DNA"/>
</dbReference>